<dbReference type="PRINTS" id="PR00455">
    <property type="entry name" value="HTHTETR"/>
</dbReference>
<dbReference type="InterPro" id="IPR041490">
    <property type="entry name" value="KstR2_TetR_C"/>
</dbReference>
<dbReference type="SUPFAM" id="SSF46689">
    <property type="entry name" value="Homeodomain-like"/>
    <property type="match status" value="1"/>
</dbReference>
<evidence type="ECO:0000313" key="5">
    <source>
        <dbReference type="Proteomes" id="UP000002791"/>
    </source>
</evidence>
<dbReference type="EMBL" id="CM001440">
    <property type="protein sequence ID" value="EHR60928.1"/>
    <property type="molecule type" value="Genomic_DNA"/>
</dbReference>
<dbReference type="Pfam" id="PF17932">
    <property type="entry name" value="TetR_C_24"/>
    <property type="match status" value="1"/>
</dbReference>
<dbReference type="SUPFAM" id="SSF48498">
    <property type="entry name" value="Tetracyclin repressor-like, C-terminal domain"/>
    <property type="match status" value="1"/>
</dbReference>
<dbReference type="GO" id="GO:0000976">
    <property type="term" value="F:transcription cis-regulatory region binding"/>
    <property type="evidence" value="ECO:0007669"/>
    <property type="project" value="TreeGrafter"/>
</dbReference>
<keyword evidence="5" id="KW-1185">Reference proteome</keyword>
<dbReference type="STRING" id="882082.SaccyDRAFT_2034"/>
<evidence type="ECO:0000259" key="3">
    <source>
        <dbReference type="PROSITE" id="PS50977"/>
    </source>
</evidence>
<dbReference type="eggNOG" id="COG1309">
    <property type="taxonomic scope" value="Bacteria"/>
</dbReference>
<dbReference type="InterPro" id="IPR050109">
    <property type="entry name" value="HTH-type_TetR-like_transc_reg"/>
</dbReference>
<evidence type="ECO:0000256" key="1">
    <source>
        <dbReference type="ARBA" id="ARBA00023125"/>
    </source>
</evidence>
<name>H5XLN0_9PSEU</name>
<dbReference type="PROSITE" id="PS50977">
    <property type="entry name" value="HTH_TETR_2"/>
    <property type="match status" value="1"/>
</dbReference>
<reference evidence="4 5" key="1">
    <citation type="submission" date="2011-11" db="EMBL/GenBank/DDBJ databases">
        <title>The Noncontiguous Finished sequence of Saccharomonospora cyanea NA-134.</title>
        <authorList>
            <consortium name="US DOE Joint Genome Institute"/>
            <person name="Lucas S."/>
            <person name="Han J."/>
            <person name="Lapidus A."/>
            <person name="Cheng J.-F."/>
            <person name="Goodwin L."/>
            <person name="Pitluck S."/>
            <person name="Peters L."/>
            <person name="Ovchinnikova G."/>
            <person name="Lu M."/>
            <person name="Detter J.C."/>
            <person name="Han C."/>
            <person name="Tapia R."/>
            <person name="Land M."/>
            <person name="Hauser L."/>
            <person name="Kyrpides N."/>
            <person name="Ivanova N."/>
            <person name="Pagani I."/>
            <person name="Brambilla E.-M."/>
            <person name="Klenk H.-P."/>
            <person name="Woyke T."/>
        </authorList>
    </citation>
    <scope>NUCLEOTIDE SEQUENCE [LARGE SCALE GENOMIC DNA]</scope>
    <source>
        <strain evidence="4 5">NA-134</strain>
    </source>
</reference>
<proteinExistence type="predicted"/>
<evidence type="ECO:0000256" key="2">
    <source>
        <dbReference type="PROSITE-ProRule" id="PRU00335"/>
    </source>
</evidence>
<sequence length="208" mass="22898">MTMSLSAELWPDVQPDAARRLMLAGVESFAQRGYHATTTRDIATNAGMSPAALYVHFPSKAALLFAISRSGHEQALELVRTAAESADAPTRAMREIVERFVAWHARRHTIARVVQYELGALPEKEYRVVAELRRDIERIVHDLVVKGANAGVFTVSDPMTAARAVLSLGVDVARWYTDRSRKSPTALGREYGELALRMLGADPARSPS</sequence>
<dbReference type="InterPro" id="IPR001647">
    <property type="entry name" value="HTH_TetR"/>
</dbReference>
<keyword evidence="1 2" id="KW-0238">DNA-binding</keyword>
<dbReference type="Proteomes" id="UP000002791">
    <property type="component" value="Chromosome"/>
</dbReference>
<dbReference type="InterPro" id="IPR009057">
    <property type="entry name" value="Homeodomain-like_sf"/>
</dbReference>
<dbReference type="RefSeq" id="WP_005455845.1">
    <property type="nucleotide sequence ID" value="NZ_CM001440.1"/>
</dbReference>
<dbReference type="OrthoDB" id="1669699at2"/>
<feature type="domain" description="HTH tetR-type" evidence="3">
    <location>
        <begin position="15"/>
        <end position="75"/>
    </location>
</feature>
<gene>
    <name evidence="4" type="ORF">SaccyDRAFT_2034</name>
</gene>
<feature type="DNA-binding region" description="H-T-H motif" evidence="2">
    <location>
        <begin position="38"/>
        <end position="57"/>
    </location>
</feature>
<protein>
    <submittedName>
        <fullName evidence="4">Transcriptional regulator</fullName>
    </submittedName>
</protein>
<dbReference type="GO" id="GO:0003700">
    <property type="term" value="F:DNA-binding transcription factor activity"/>
    <property type="evidence" value="ECO:0007669"/>
    <property type="project" value="TreeGrafter"/>
</dbReference>
<evidence type="ECO:0000313" key="4">
    <source>
        <dbReference type="EMBL" id="EHR60928.1"/>
    </source>
</evidence>
<organism evidence="4 5">
    <name type="scientific">Saccharomonospora cyanea NA-134</name>
    <dbReference type="NCBI Taxonomy" id="882082"/>
    <lineage>
        <taxon>Bacteria</taxon>
        <taxon>Bacillati</taxon>
        <taxon>Actinomycetota</taxon>
        <taxon>Actinomycetes</taxon>
        <taxon>Pseudonocardiales</taxon>
        <taxon>Pseudonocardiaceae</taxon>
        <taxon>Saccharomonospora</taxon>
    </lineage>
</organism>
<dbReference type="Pfam" id="PF00440">
    <property type="entry name" value="TetR_N"/>
    <property type="match status" value="1"/>
</dbReference>
<dbReference type="PANTHER" id="PTHR30055">
    <property type="entry name" value="HTH-TYPE TRANSCRIPTIONAL REGULATOR RUTR"/>
    <property type="match status" value="1"/>
</dbReference>
<accession>H5XLN0</accession>
<dbReference type="InterPro" id="IPR036271">
    <property type="entry name" value="Tet_transcr_reg_TetR-rel_C_sf"/>
</dbReference>
<dbReference type="Gene3D" id="1.10.357.10">
    <property type="entry name" value="Tetracycline Repressor, domain 2"/>
    <property type="match status" value="1"/>
</dbReference>
<dbReference type="AlphaFoldDB" id="H5XLN0"/>
<dbReference type="PANTHER" id="PTHR30055:SF200">
    <property type="entry name" value="HTH-TYPE TRANSCRIPTIONAL REPRESSOR BDCR"/>
    <property type="match status" value="1"/>
</dbReference>
<dbReference type="HOGENOM" id="CLU_069356_12_4_11"/>